<keyword evidence="6 14" id="KW-1133">Transmembrane helix</keyword>
<sequence>MKCQDYINTTVGESSIHGCPAAITELGMCQTTSQTARYTNPYKGADNIQLPAKSECNPISECNTKIFNRVGSNASMNVVSNKNGKNSHDIFQEKRRSANYMHNNFDIVTPGDRDTILSRGTDNGALTVELMLGITTAEGEVRKLPIPYRKCRYTNENNLKYFRSYSPGLCRTECRVHAALAKCGCKPFFYAVGSKKNVCDVNGMLCLEKAGWPQTAHCNCLPLCEEVRYVVSQKQAVTDDSTRFESTVIVKVLLPRMGFKRRVVFSADQLIVSFGGAIGLFLGASFISPDRGALKGNEKRFFGGMKCQDYINTTVNESSIHGCPYLVKHALHWLEKIFWGVTIIAAAYWSFNICYTQWERFRDNPIILATELTWGKLNYPFVGITLCFNYTDEEAIAHVIKDTWAVTPEDRQSYQYYFEFLKTINDLTVAKLSTLEPYRNDDKLKNLDFVQILLQLKGKGLPKRDTKTVEKKTDKNAQGGNSEYGEPDFRAAITELGMCQTTSQTARYTNPYKGADNIQLPAKSECNPMSECNSKIFNRVGGNASMNVYMHSNFDIITPGDRDTILSGGTDNGALTVELMLGITTAEAEVHKLPIAYRKCRYINENKLHYSQSYSPGLCRTECRIRAALAKCGCKPYFYAIGPKKSICDIKGMLCLEKAQWPESAHCNCLPLCEEIRYVVSQAQAVTKSTEKFESTIIVKVLLPRMGLKRRVVFSADQLIVSFGGAVGLFLGASFISVYGLVFTFSQFIFSNTLSLFKKYFNNNNHSNVIKVREY</sequence>
<feature type="transmembrane region" description="Helical" evidence="14">
    <location>
        <begin position="712"/>
        <end position="732"/>
    </location>
</feature>
<keyword evidence="11 12" id="KW-0407">Ion channel</keyword>
<dbReference type="AlphaFoldDB" id="A0A1B0B3K0"/>
<dbReference type="Proteomes" id="UP000092460">
    <property type="component" value="Unassembled WGS sequence"/>
</dbReference>
<keyword evidence="9 14" id="KW-0472">Membrane</keyword>
<comment type="similarity">
    <text evidence="2 12">Belongs to the amiloride-sensitive sodium channel (TC 1.A.6) family.</text>
</comment>
<dbReference type="GO" id="GO:0015280">
    <property type="term" value="F:ligand-gated sodium channel activity"/>
    <property type="evidence" value="ECO:0007669"/>
    <property type="project" value="TreeGrafter"/>
</dbReference>
<protein>
    <recommendedName>
        <fullName evidence="17">Pickpocket protein 28</fullName>
    </recommendedName>
</protein>
<feature type="compositionally biased region" description="Basic and acidic residues" evidence="13">
    <location>
        <begin position="464"/>
        <end position="475"/>
    </location>
</feature>
<evidence type="ECO:0000256" key="12">
    <source>
        <dbReference type="RuleBase" id="RU000679"/>
    </source>
</evidence>
<keyword evidence="10 12" id="KW-0739">Sodium transport</keyword>
<dbReference type="GO" id="GO:0005886">
    <property type="term" value="C:plasma membrane"/>
    <property type="evidence" value="ECO:0007669"/>
    <property type="project" value="TreeGrafter"/>
</dbReference>
<dbReference type="Pfam" id="PF00858">
    <property type="entry name" value="ASC"/>
    <property type="match status" value="2"/>
</dbReference>
<dbReference type="EnsemblMetazoa" id="GPPI017664-RA">
    <property type="protein sequence ID" value="GPPI017664-PA"/>
    <property type="gene ID" value="GPPI017664"/>
</dbReference>
<evidence type="ECO:0000256" key="7">
    <source>
        <dbReference type="ARBA" id="ARBA00023053"/>
    </source>
</evidence>
<evidence type="ECO:0000256" key="10">
    <source>
        <dbReference type="ARBA" id="ARBA00023201"/>
    </source>
</evidence>
<reference evidence="15" key="2">
    <citation type="submission" date="2020-05" db="UniProtKB">
        <authorList>
            <consortium name="EnsemblMetazoa"/>
        </authorList>
    </citation>
    <scope>IDENTIFICATION</scope>
    <source>
        <strain evidence="15">IAEA</strain>
    </source>
</reference>
<feature type="transmembrane region" description="Helical" evidence="14">
    <location>
        <begin position="337"/>
        <end position="355"/>
    </location>
</feature>
<evidence type="ECO:0000256" key="4">
    <source>
        <dbReference type="ARBA" id="ARBA00022461"/>
    </source>
</evidence>
<proteinExistence type="inferred from homology"/>
<evidence type="ECO:0000256" key="3">
    <source>
        <dbReference type="ARBA" id="ARBA00022448"/>
    </source>
</evidence>
<keyword evidence="8 12" id="KW-0406">Ion transport</keyword>
<evidence type="ECO:0000313" key="15">
    <source>
        <dbReference type="EnsemblMetazoa" id="GPPI017664-PA"/>
    </source>
</evidence>
<dbReference type="Gene3D" id="1.10.287.820">
    <property type="entry name" value="Acid-sensing ion channel domain"/>
    <property type="match status" value="2"/>
</dbReference>
<evidence type="ECO:0000313" key="16">
    <source>
        <dbReference type="Proteomes" id="UP000092460"/>
    </source>
</evidence>
<keyword evidence="5 12" id="KW-0812">Transmembrane</keyword>
<comment type="subcellular location">
    <subcellularLocation>
        <location evidence="1">Membrane</location>
        <topology evidence="1">Multi-pass membrane protein</topology>
    </subcellularLocation>
</comment>
<organism evidence="15 16">
    <name type="scientific">Glossina palpalis gambiensis</name>
    <dbReference type="NCBI Taxonomy" id="67801"/>
    <lineage>
        <taxon>Eukaryota</taxon>
        <taxon>Metazoa</taxon>
        <taxon>Ecdysozoa</taxon>
        <taxon>Arthropoda</taxon>
        <taxon>Hexapoda</taxon>
        <taxon>Insecta</taxon>
        <taxon>Pterygota</taxon>
        <taxon>Neoptera</taxon>
        <taxon>Endopterygota</taxon>
        <taxon>Diptera</taxon>
        <taxon>Brachycera</taxon>
        <taxon>Muscomorpha</taxon>
        <taxon>Hippoboscoidea</taxon>
        <taxon>Glossinidae</taxon>
        <taxon>Glossina</taxon>
    </lineage>
</organism>
<evidence type="ECO:0000256" key="13">
    <source>
        <dbReference type="SAM" id="MobiDB-lite"/>
    </source>
</evidence>
<dbReference type="EMBL" id="JXJN01007876">
    <property type="status" value="NOT_ANNOTATED_CDS"/>
    <property type="molecule type" value="Genomic_DNA"/>
</dbReference>
<dbReference type="PANTHER" id="PTHR11690:SF240">
    <property type="entry name" value="PICKPOCKET 25-RELATED"/>
    <property type="match status" value="1"/>
</dbReference>
<evidence type="ECO:0008006" key="17">
    <source>
        <dbReference type="Google" id="ProtNLM"/>
    </source>
</evidence>
<evidence type="ECO:0000256" key="6">
    <source>
        <dbReference type="ARBA" id="ARBA00022989"/>
    </source>
</evidence>
<evidence type="ECO:0000256" key="2">
    <source>
        <dbReference type="ARBA" id="ARBA00007193"/>
    </source>
</evidence>
<dbReference type="PANTHER" id="PTHR11690">
    <property type="entry name" value="AMILORIDE-SENSITIVE SODIUM CHANNEL-RELATED"/>
    <property type="match status" value="1"/>
</dbReference>
<feature type="transmembrane region" description="Helical" evidence="14">
    <location>
        <begin position="263"/>
        <end position="287"/>
    </location>
</feature>
<evidence type="ECO:0000256" key="1">
    <source>
        <dbReference type="ARBA" id="ARBA00004141"/>
    </source>
</evidence>
<name>A0A1B0B3K0_9MUSC</name>
<evidence type="ECO:0000256" key="5">
    <source>
        <dbReference type="ARBA" id="ARBA00022692"/>
    </source>
</evidence>
<keyword evidence="7" id="KW-0915">Sodium</keyword>
<dbReference type="VEuPathDB" id="VectorBase:GPPI017664"/>
<accession>A0A1B0B3K0</accession>
<evidence type="ECO:0000256" key="14">
    <source>
        <dbReference type="SAM" id="Phobius"/>
    </source>
</evidence>
<keyword evidence="16" id="KW-1185">Reference proteome</keyword>
<keyword evidence="4 12" id="KW-0894">Sodium channel</keyword>
<keyword evidence="3 12" id="KW-0813">Transport</keyword>
<dbReference type="InterPro" id="IPR001873">
    <property type="entry name" value="ENaC"/>
</dbReference>
<feature type="region of interest" description="Disordered" evidence="13">
    <location>
        <begin position="464"/>
        <end position="486"/>
    </location>
</feature>
<reference evidence="16" key="1">
    <citation type="submission" date="2015-01" db="EMBL/GenBank/DDBJ databases">
        <authorList>
            <person name="Aksoy S."/>
            <person name="Warren W."/>
            <person name="Wilson R.K."/>
        </authorList>
    </citation>
    <scope>NUCLEOTIDE SEQUENCE [LARGE SCALE GENOMIC DNA]</scope>
    <source>
        <strain evidence="16">IAEA</strain>
    </source>
</reference>
<evidence type="ECO:0000256" key="11">
    <source>
        <dbReference type="ARBA" id="ARBA00023303"/>
    </source>
</evidence>
<evidence type="ECO:0000256" key="9">
    <source>
        <dbReference type="ARBA" id="ARBA00023136"/>
    </source>
</evidence>
<dbReference type="EMBL" id="JXJN01007875">
    <property type="status" value="NOT_ANNOTATED_CDS"/>
    <property type="molecule type" value="Genomic_DNA"/>
</dbReference>
<evidence type="ECO:0000256" key="8">
    <source>
        <dbReference type="ARBA" id="ARBA00023065"/>
    </source>
</evidence>